<dbReference type="Proteomes" id="UP001234297">
    <property type="component" value="Chromosome 5"/>
</dbReference>
<proteinExistence type="predicted"/>
<reference evidence="1 2" key="1">
    <citation type="journal article" date="2022" name="Hortic Res">
        <title>A haplotype resolved chromosomal level avocado genome allows analysis of novel avocado genes.</title>
        <authorList>
            <person name="Nath O."/>
            <person name="Fletcher S.J."/>
            <person name="Hayward A."/>
            <person name="Shaw L.M."/>
            <person name="Masouleh A.K."/>
            <person name="Furtado A."/>
            <person name="Henry R.J."/>
            <person name="Mitter N."/>
        </authorList>
    </citation>
    <scope>NUCLEOTIDE SEQUENCE [LARGE SCALE GENOMIC DNA]</scope>
    <source>
        <strain evidence="2">cv. Hass</strain>
    </source>
</reference>
<dbReference type="EMBL" id="CM056813">
    <property type="protein sequence ID" value="KAJ8642057.1"/>
    <property type="molecule type" value="Genomic_DNA"/>
</dbReference>
<accession>A0ACC2M8D0</accession>
<keyword evidence="2" id="KW-1185">Reference proteome</keyword>
<comment type="caution">
    <text evidence="1">The sequence shown here is derived from an EMBL/GenBank/DDBJ whole genome shotgun (WGS) entry which is preliminary data.</text>
</comment>
<evidence type="ECO:0000313" key="1">
    <source>
        <dbReference type="EMBL" id="KAJ8642057.1"/>
    </source>
</evidence>
<sequence>MGTRSVNSTDFANKTTYVVEELPDNDAVAYMFFEKNRRCCFWIPTFRSAPIGSGSGSSGQWERIRTTEMGDGWWVRGLSGFRKVKEWLEVVAGPRWKTFIRRSHGGVRGSRNAKFHCDMIDKENRRDRPSTRHPPAFAEC</sequence>
<evidence type="ECO:0000313" key="2">
    <source>
        <dbReference type="Proteomes" id="UP001234297"/>
    </source>
</evidence>
<protein>
    <submittedName>
        <fullName evidence="1">Uncharacterized protein</fullName>
    </submittedName>
</protein>
<organism evidence="1 2">
    <name type="scientific">Persea americana</name>
    <name type="common">Avocado</name>
    <dbReference type="NCBI Taxonomy" id="3435"/>
    <lineage>
        <taxon>Eukaryota</taxon>
        <taxon>Viridiplantae</taxon>
        <taxon>Streptophyta</taxon>
        <taxon>Embryophyta</taxon>
        <taxon>Tracheophyta</taxon>
        <taxon>Spermatophyta</taxon>
        <taxon>Magnoliopsida</taxon>
        <taxon>Magnoliidae</taxon>
        <taxon>Laurales</taxon>
        <taxon>Lauraceae</taxon>
        <taxon>Persea</taxon>
    </lineage>
</organism>
<name>A0ACC2M8D0_PERAE</name>
<gene>
    <name evidence="1" type="ORF">MRB53_018751</name>
</gene>